<evidence type="ECO:0000313" key="1">
    <source>
        <dbReference type="EMBL" id="OCT97006.1"/>
    </source>
</evidence>
<name>A0A974I0T8_XENLA</name>
<evidence type="ECO:0000313" key="2">
    <source>
        <dbReference type="Proteomes" id="UP000694892"/>
    </source>
</evidence>
<gene>
    <name evidence="1" type="ORF">XELAEV_180092272mg</name>
</gene>
<organism evidence="1 2">
    <name type="scientific">Xenopus laevis</name>
    <name type="common">African clawed frog</name>
    <dbReference type="NCBI Taxonomy" id="8355"/>
    <lineage>
        <taxon>Eukaryota</taxon>
        <taxon>Metazoa</taxon>
        <taxon>Chordata</taxon>
        <taxon>Craniata</taxon>
        <taxon>Vertebrata</taxon>
        <taxon>Euteleostomi</taxon>
        <taxon>Amphibia</taxon>
        <taxon>Batrachia</taxon>
        <taxon>Anura</taxon>
        <taxon>Pipoidea</taxon>
        <taxon>Pipidae</taxon>
        <taxon>Xenopodinae</taxon>
        <taxon>Xenopus</taxon>
        <taxon>Xenopus</taxon>
    </lineage>
</organism>
<proteinExistence type="predicted"/>
<sequence>MGFYGTLKMIFYK</sequence>
<dbReference type="Proteomes" id="UP000694892">
    <property type="component" value="Chromosome 1S"/>
</dbReference>
<accession>A0A974I0T8</accession>
<reference evidence="2" key="1">
    <citation type="journal article" date="2016" name="Nature">
        <title>Genome evolution in the allotetraploid frog Xenopus laevis.</title>
        <authorList>
            <person name="Session A.M."/>
            <person name="Uno Y."/>
            <person name="Kwon T."/>
            <person name="Chapman J.A."/>
            <person name="Toyoda A."/>
            <person name="Takahashi S."/>
            <person name="Fukui A."/>
            <person name="Hikosaka A."/>
            <person name="Suzuki A."/>
            <person name="Kondo M."/>
            <person name="van Heeringen S.J."/>
            <person name="Quigley I."/>
            <person name="Heinz S."/>
            <person name="Ogino H."/>
            <person name="Ochi H."/>
            <person name="Hellsten U."/>
            <person name="Lyons J.B."/>
            <person name="Simakov O."/>
            <person name="Putnam N."/>
            <person name="Stites J."/>
            <person name="Kuroki Y."/>
            <person name="Tanaka T."/>
            <person name="Michiue T."/>
            <person name="Watanabe M."/>
            <person name="Bogdanovic O."/>
            <person name="Lister R."/>
            <person name="Georgiou G."/>
            <person name="Paranjpe S.S."/>
            <person name="van Kruijsbergen I."/>
            <person name="Shu S."/>
            <person name="Carlson J."/>
            <person name="Kinoshita T."/>
            <person name="Ohta Y."/>
            <person name="Mawaribuchi S."/>
            <person name="Jenkins J."/>
            <person name="Grimwood J."/>
            <person name="Schmutz J."/>
            <person name="Mitros T."/>
            <person name="Mozaffari S.V."/>
            <person name="Suzuki Y."/>
            <person name="Haramoto Y."/>
            <person name="Yamamoto T.S."/>
            <person name="Takagi C."/>
            <person name="Heald R."/>
            <person name="Miller K."/>
            <person name="Haudenschild C."/>
            <person name="Kitzman J."/>
            <person name="Nakayama T."/>
            <person name="Izutsu Y."/>
            <person name="Robert J."/>
            <person name="Fortriede J."/>
            <person name="Burns K."/>
            <person name="Lotay V."/>
            <person name="Karimi K."/>
            <person name="Yasuoka Y."/>
            <person name="Dichmann D.S."/>
            <person name="Flajnik M.F."/>
            <person name="Houston D.W."/>
            <person name="Shendure J."/>
            <person name="DuPasquier L."/>
            <person name="Vize P.D."/>
            <person name="Zorn A.M."/>
            <person name="Ito M."/>
            <person name="Marcotte E.M."/>
            <person name="Wallingford J.B."/>
            <person name="Ito Y."/>
            <person name="Asashima M."/>
            <person name="Ueno N."/>
            <person name="Matsuda Y."/>
            <person name="Veenstra G.J."/>
            <person name="Fujiyama A."/>
            <person name="Harland R.M."/>
            <person name="Taira M."/>
            <person name="Rokhsar D.S."/>
        </authorList>
    </citation>
    <scope>NUCLEOTIDE SEQUENCE [LARGE SCALE GENOMIC DNA]</scope>
    <source>
        <strain evidence="2">J</strain>
    </source>
</reference>
<feature type="non-terminal residue" evidence="1">
    <location>
        <position position="13"/>
    </location>
</feature>
<protein>
    <submittedName>
        <fullName evidence="1">Uncharacterized protein</fullName>
    </submittedName>
</protein>
<dbReference type="EMBL" id="CM004467">
    <property type="protein sequence ID" value="OCT97006.1"/>
    <property type="molecule type" value="Genomic_DNA"/>
</dbReference>
<feature type="non-terminal residue" evidence="1">
    <location>
        <position position="1"/>
    </location>
</feature>